<dbReference type="Proteomes" id="UP000218231">
    <property type="component" value="Unassembled WGS sequence"/>
</dbReference>
<organism evidence="5 6">
    <name type="scientific">Diploscapter pachys</name>
    <dbReference type="NCBI Taxonomy" id="2018661"/>
    <lineage>
        <taxon>Eukaryota</taxon>
        <taxon>Metazoa</taxon>
        <taxon>Ecdysozoa</taxon>
        <taxon>Nematoda</taxon>
        <taxon>Chromadorea</taxon>
        <taxon>Rhabditida</taxon>
        <taxon>Rhabditina</taxon>
        <taxon>Rhabditomorpha</taxon>
        <taxon>Rhabditoidea</taxon>
        <taxon>Rhabditidae</taxon>
        <taxon>Diploscapter</taxon>
    </lineage>
</organism>
<dbReference type="GO" id="GO:0005524">
    <property type="term" value="F:ATP binding"/>
    <property type="evidence" value="ECO:0007669"/>
    <property type="project" value="UniProtKB-KW"/>
</dbReference>
<gene>
    <name evidence="5" type="ORF">WR25_13042</name>
</gene>
<evidence type="ECO:0000313" key="6">
    <source>
        <dbReference type="Proteomes" id="UP000218231"/>
    </source>
</evidence>
<dbReference type="PRINTS" id="PR00301">
    <property type="entry name" value="HEATSHOCK70"/>
</dbReference>
<dbReference type="EMBL" id="LIAE01010213">
    <property type="protein sequence ID" value="PAV65316.1"/>
    <property type="molecule type" value="Genomic_DNA"/>
</dbReference>
<dbReference type="Gene3D" id="3.30.420.40">
    <property type="match status" value="2"/>
</dbReference>
<proteinExistence type="inferred from homology"/>
<dbReference type="Gene3D" id="3.90.640.10">
    <property type="entry name" value="Actin, Chain A, domain 4"/>
    <property type="match status" value="1"/>
</dbReference>
<dbReference type="Gene3D" id="2.60.34.10">
    <property type="entry name" value="Substrate Binding Domain Of DNAk, Chain A, domain 1"/>
    <property type="match status" value="1"/>
</dbReference>
<reference evidence="5 6" key="1">
    <citation type="journal article" date="2017" name="Curr. Biol.">
        <title>Genome architecture and evolution of a unichromosomal asexual nematode.</title>
        <authorList>
            <person name="Fradin H."/>
            <person name="Zegar C."/>
            <person name="Gutwein M."/>
            <person name="Lucas J."/>
            <person name="Kovtun M."/>
            <person name="Corcoran D."/>
            <person name="Baugh L.R."/>
            <person name="Kiontke K."/>
            <person name="Gunsalus K."/>
            <person name="Fitch D.H."/>
            <person name="Piano F."/>
        </authorList>
    </citation>
    <scope>NUCLEOTIDE SEQUENCE [LARGE SCALE GENOMIC DNA]</scope>
    <source>
        <strain evidence="5">PF1309</strain>
    </source>
</reference>
<dbReference type="PANTHER" id="PTHR19375">
    <property type="entry name" value="HEAT SHOCK PROTEIN 70KDA"/>
    <property type="match status" value="1"/>
</dbReference>
<dbReference type="STRING" id="2018661.A0A2A2JU90"/>
<dbReference type="SUPFAM" id="SSF100920">
    <property type="entry name" value="Heat shock protein 70kD (HSP70), peptide-binding domain"/>
    <property type="match status" value="1"/>
</dbReference>
<sequence>MQWFLFQSDPFSVNYFPCKRHCIDRFVSCGFSSRLNRFAPFLFANLMVAIGIDLGTTQCVVAFKQSADSPVEIISNSYGRFTTPSVVAYEKNGAVQVGESAYHVLKGSKDVGNVLYDSKRLIGRQFYDQSVQDDMKFWQFNIVNKDGKPLYEVKQDENTRHIAPEQVSAEILSQLKADAEKRLEAKVTDCVITVPANFNRKQRIETKRAAELTGMNVLRLLNEPTAAAIAHGVKNSDSKVVLIYDLGGGTFDVSIVRKIDKSKLMVLGVDGHAHLGGQDFDNVLVDYYMKRFEENHGYEYPNNPKMLRNLRAVCIDAKEQLSHNRTIADVFVGNVLRDIDLNYELTRDLFNELCGDLFHATLSIIDSVLEQAHLTAEEIDQVLLVGGSSRIVYIQHLIGQKFGRDKISQGVHPEHAIAQGAAIMAFDLWEQNKPSTSTSKKPQFEIHEIIPLSLGIGLRFNLFEIAIPRGTIYPCKNTILSATSHDYQTSSEFFVYEGERANVKKNFKIGKVHLKLQHIGPAGKELAVNRKKVISSNKSSFFQTTFLVDANGILHVTELEKDTDNCTSIAIQYDGSAHSEVDIRCIVNEATNNKQEDDEFTEFVQLRYDFENKLYKAKRAVEENLALSEDQKKEILSIIDDDFINKSCDLTSTRELTEASEQEFEAKLKEYGIASSKTAEDETSKCVIS</sequence>
<protein>
    <submittedName>
        <fullName evidence="5">Uncharacterized protein</fullName>
    </submittedName>
</protein>
<keyword evidence="2 4" id="KW-0547">Nucleotide-binding</keyword>
<evidence type="ECO:0000256" key="2">
    <source>
        <dbReference type="ARBA" id="ARBA00022741"/>
    </source>
</evidence>
<dbReference type="Pfam" id="PF00012">
    <property type="entry name" value="HSP70"/>
    <property type="match status" value="1"/>
</dbReference>
<dbReference type="InterPro" id="IPR043129">
    <property type="entry name" value="ATPase_NBD"/>
</dbReference>
<dbReference type="InterPro" id="IPR018181">
    <property type="entry name" value="Heat_shock_70_CS"/>
</dbReference>
<dbReference type="OrthoDB" id="2401965at2759"/>
<accession>A0A2A2JU90</accession>
<dbReference type="PROSITE" id="PS00297">
    <property type="entry name" value="HSP70_1"/>
    <property type="match status" value="1"/>
</dbReference>
<evidence type="ECO:0000256" key="1">
    <source>
        <dbReference type="ARBA" id="ARBA00007381"/>
    </source>
</evidence>
<dbReference type="AlphaFoldDB" id="A0A2A2JU90"/>
<evidence type="ECO:0000256" key="4">
    <source>
        <dbReference type="RuleBase" id="RU003322"/>
    </source>
</evidence>
<name>A0A2A2JU90_9BILA</name>
<comment type="caution">
    <text evidence="5">The sequence shown here is derived from an EMBL/GenBank/DDBJ whole genome shotgun (WGS) entry which is preliminary data.</text>
</comment>
<dbReference type="GO" id="GO:0140662">
    <property type="term" value="F:ATP-dependent protein folding chaperone"/>
    <property type="evidence" value="ECO:0007669"/>
    <property type="project" value="InterPro"/>
</dbReference>
<dbReference type="FunFam" id="3.90.640.10:FF:000003">
    <property type="entry name" value="Molecular chaperone DnaK"/>
    <property type="match status" value="1"/>
</dbReference>
<evidence type="ECO:0000256" key="3">
    <source>
        <dbReference type="ARBA" id="ARBA00022840"/>
    </source>
</evidence>
<dbReference type="PROSITE" id="PS00329">
    <property type="entry name" value="HSP70_2"/>
    <property type="match status" value="1"/>
</dbReference>
<dbReference type="InterPro" id="IPR029047">
    <property type="entry name" value="HSP70_peptide-bd_sf"/>
</dbReference>
<keyword evidence="6" id="KW-1185">Reference proteome</keyword>
<dbReference type="CDD" id="cd24028">
    <property type="entry name" value="ASKHA_NBD_HSP70_HSPA1-like"/>
    <property type="match status" value="1"/>
</dbReference>
<keyword evidence="3 4" id="KW-0067">ATP-binding</keyword>
<dbReference type="GO" id="GO:0006950">
    <property type="term" value="P:response to stress"/>
    <property type="evidence" value="ECO:0007669"/>
    <property type="project" value="UniProtKB-ARBA"/>
</dbReference>
<dbReference type="InterPro" id="IPR013126">
    <property type="entry name" value="Hsp_70_fam"/>
</dbReference>
<dbReference type="SUPFAM" id="SSF53067">
    <property type="entry name" value="Actin-like ATPase domain"/>
    <property type="match status" value="2"/>
</dbReference>
<evidence type="ECO:0000313" key="5">
    <source>
        <dbReference type="EMBL" id="PAV65316.1"/>
    </source>
</evidence>
<comment type="similarity">
    <text evidence="1 4">Belongs to the heat shock protein 70 family.</text>
</comment>